<gene>
    <name evidence="1" type="ORF">SLAV_17055</name>
</gene>
<dbReference type="AlphaFoldDB" id="A0A2K8PEV3"/>
<keyword evidence="2" id="KW-1185">Reference proteome</keyword>
<dbReference type="KEGG" id="slx:SLAV_17055"/>
<accession>A0A2K8PEV3</accession>
<dbReference type="OrthoDB" id="4555946at2"/>
<dbReference type="Proteomes" id="UP000231791">
    <property type="component" value="Chromosome"/>
</dbReference>
<evidence type="ECO:0000313" key="1">
    <source>
        <dbReference type="EMBL" id="ATZ25261.1"/>
    </source>
</evidence>
<organism evidence="1 2">
    <name type="scientific">Streptomyces lavendulae subsp. lavendulae</name>
    <dbReference type="NCBI Taxonomy" id="58340"/>
    <lineage>
        <taxon>Bacteria</taxon>
        <taxon>Bacillati</taxon>
        <taxon>Actinomycetota</taxon>
        <taxon>Actinomycetes</taxon>
        <taxon>Kitasatosporales</taxon>
        <taxon>Streptomycetaceae</taxon>
        <taxon>Streptomyces</taxon>
    </lineage>
</organism>
<reference evidence="1 2" key="1">
    <citation type="submission" date="2017-11" db="EMBL/GenBank/DDBJ databases">
        <title>Complete genome sequence of Streptomyces lavendulae subsp. lavendulae CCM 3239 (formerly 'Streptomyces aureofaciens CCM 3239'), the producer of the angucycline-type antibiotic auricin.</title>
        <authorList>
            <person name="Busche T."/>
            <person name="Novakova R."/>
            <person name="Al'Dilaimi A."/>
            <person name="Homerova D."/>
            <person name="Feckova L."/>
            <person name="Rezuchova B."/>
            <person name="Mingyar E."/>
            <person name="Csolleiova D."/>
            <person name="Bekeova C."/>
            <person name="Winkler A."/>
            <person name="Sevcikova B."/>
            <person name="Kalinowski J."/>
            <person name="Kormanec J."/>
            <person name="Ruckert C."/>
        </authorList>
    </citation>
    <scope>NUCLEOTIDE SEQUENCE [LARGE SCALE GENOMIC DNA]</scope>
    <source>
        <strain evidence="1 2">CCM 3239</strain>
    </source>
</reference>
<evidence type="ECO:0000313" key="2">
    <source>
        <dbReference type="Proteomes" id="UP000231791"/>
    </source>
</evidence>
<sequence length="143" mass="16680">MLIRDEKDAPRDRTRYALTILRRFAPLAWYRSPVERHEFGYLQVAHLGWRFTEPHDEFRPVFEETVRDAPLLLDWRFEVKRNWLILPVRLTEETARCGDNFSEAQSRLLEDQEFCLATSAGLELILQALDAAAPPAPTTPETL</sequence>
<dbReference type="EMBL" id="CP024985">
    <property type="protein sequence ID" value="ATZ25261.1"/>
    <property type="molecule type" value="Genomic_DNA"/>
</dbReference>
<name>A0A2K8PEV3_STRLA</name>
<protein>
    <submittedName>
        <fullName evidence="1">Uncharacterized protein</fullName>
    </submittedName>
</protein>
<dbReference type="RefSeq" id="WP_030241722.1">
    <property type="nucleotide sequence ID" value="NZ_CP024985.1"/>
</dbReference>
<proteinExistence type="predicted"/>
<dbReference type="GeneID" id="49384455"/>